<evidence type="ECO:0000313" key="2">
    <source>
        <dbReference type="EMBL" id="MBA2933958.1"/>
    </source>
</evidence>
<comment type="caution">
    <text evidence="2">The sequence shown here is derived from an EMBL/GenBank/DDBJ whole genome shotgun (WGS) entry which is preliminary data.</text>
</comment>
<dbReference type="GO" id="GO:0005524">
    <property type="term" value="F:ATP binding"/>
    <property type="evidence" value="ECO:0007669"/>
    <property type="project" value="InterPro"/>
</dbReference>
<dbReference type="Pfam" id="PF07728">
    <property type="entry name" value="AAA_5"/>
    <property type="match status" value="1"/>
</dbReference>
<dbReference type="EMBL" id="JACEIB010000004">
    <property type="protein sequence ID" value="MBA2933958.1"/>
    <property type="molecule type" value="Genomic_DNA"/>
</dbReference>
<dbReference type="Gene3D" id="3.40.50.300">
    <property type="entry name" value="P-loop containing nucleotide triphosphate hydrolases"/>
    <property type="match status" value="1"/>
</dbReference>
<dbReference type="InterPro" id="IPR003593">
    <property type="entry name" value="AAA+_ATPase"/>
</dbReference>
<keyword evidence="3" id="KW-1185">Reference proteome</keyword>
<dbReference type="SUPFAM" id="SSF52540">
    <property type="entry name" value="P-loop containing nucleoside triphosphate hydrolases"/>
    <property type="match status" value="1"/>
</dbReference>
<organism evidence="2 3">
    <name type="scientific">Sphingomonas chungangi</name>
    <dbReference type="NCBI Taxonomy" id="2683589"/>
    <lineage>
        <taxon>Bacteria</taxon>
        <taxon>Pseudomonadati</taxon>
        <taxon>Pseudomonadota</taxon>
        <taxon>Alphaproteobacteria</taxon>
        <taxon>Sphingomonadales</taxon>
        <taxon>Sphingomonadaceae</taxon>
        <taxon>Sphingomonas</taxon>
    </lineage>
</organism>
<evidence type="ECO:0000259" key="1">
    <source>
        <dbReference type="SMART" id="SM00382"/>
    </source>
</evidence>
<dbReference type="CDD" id="cd00009">
    <property type="entry name" value="AAA"/>
    <property type="match status" value="1"/>
</dbReference>
<dbReference type="SMART" id="SM00382">
    <property type="entry name" value="AAA"/>
    <property type="match status" value="1"/>
</dbReference>
<dbReference type="GO" id="GO:0016887">
    <property type="term" value="F:ATP hydrolysis activity"/>
    <property type="evidence" value="ECO:0007669"/>
    <property type="project" value="InterPro"/>
</dbReference>
<dbReference type="PANTHER" id="PTHR42759">
    <property type="entry name" value="MOXR FAMILY PROTEIN"/>
    <property type="match status" value="1"/>
</dbReference>
<dbReference type="AlphaFoldDB" id="A0A838L8W9"/>
<feature type="domain" description="AAA+ ATPase" evidence="1">
    <location>
        <begin position="60"/>
        <end position="250"/>
    </location>
</feature>
<reference evidence="2 3" key="1">
    <citation type="submission" date="2020-07" db="EMBL/GenBank/DDBJ databases">
        <authorList>
            <person name="Sun Q."/>
        </authorList>
    </citation>
    <scope>NUCLEOTIDE SEQUENCE [LARGE SCALE GENOMIC DNA]</scope>
    <source>
        <strain evidence="2 3">CGMCC 1.13654</strain>
    </source>
</reference>
<protein>
    <submittedName>
        <fullName evidence="2">MoxR family ATPase</fullName>
    </submittedName>
</protein>
<dbReference type="RefSeq" id="WP_181638823.1">
    <property type="nucleotide sequence ID" value="NZ_JACEIB010000004.1"/>
</dbReference>
<evidence type="ECO:0000313" key="3">
    <source>
        <dbReference type="Proteomes" id="UP000570166"/>
    </source>
</evidence>
<name>A0A838L8W9_9SPHN</name>
<gene>
    <name evidence="2" type="ORF">HZF05_07575</name>
</gene>
<accession>A0A838L8W9</accession>
<dbReference type="InterPro" id="IPR027417">
    <property type="entry name" value="P-loop_NTPase"/>
</dbReference>
<dbReference type="PANTHER" id="PTHR42759:SF1">
    <property type="entry name" value="MAGNESIUM-CHELATASE SUBUNIT CHLD"/>
    <property type="match status" value="1"/>
</dbReference>
<sequence length="355" mass="39209">MSTRKTVEDKMAAINYFTLGLKDVDPVQGTQIGTIDRTPPTGSYRPSDGLRKAVDTALILGKPLLLMGPPGTGKTQLAPELAANLSCAFRKFETKSTSEARDLFYTYDNLSAFKSGTEPFDARQFITFQALGTAILDAFPRDHPRVEALLGLADDKKGDGKARLRRRTVVLIDEIDKAPRDFPNDLLNEIDRLYFKVPELGNAISPGGEGDAIDPKYRPIVIITSNDERGLPAAFLRRCLFFYIEFPTEEEMREIVTSALAHRLNLKPGDDLPVAIRDAVALFYKLRGRASTEGPSTAELIDWLELLLVRRLDPKQPLARQAGGLIETIEIVLAKTVDAQRRIAAELKTAMPKAG</sequence>
<dbReference type="InterPro" id="IPR011704">
    <property type="entry name" value="ATPase_dyneun-rel_AAA"/>
</dbReference>
<dbReference type="Proteomes" id="UP000570166">
    <property type="component" value="Unassembled WGS sequence"/>
</dbReference>
<proteinExistence type="predicted"/>
<dbReference type="InterPro" id="IPR050764">
    <property type="entry name" value="CbbQ/NirQ/NorQ/GpvN"/>
</dbReference>